<keyword evidence="7" id="KW-0396">Initiation factor</keyword>
<keyword evidence="4" id="KW-0804">Transcription</keyword>
<proteinExistence type="inferred from homology"/>
<comment type="caution">
    <text evidence="7">The sequence shown here is derived from an EMBL/GenBank/DDBJ whole genome shotgun (WGS) entry which is preliminary data.</text>
</comment>
<evidence type="ECO:0000256" key="1">
    <source>
        <dbReference type="ARBA" id="ARBA00004123"/>
    </source>
</evidence>
<sequence length="296" mass="34139">MADIENKHPSKIIKTKPLKEELFILRLPEKQADEVIELLQKGDNAFKDNLRIQLNQNKRTGSVEWKGTELKAKIVDLPCINEVMKTIDKKNLYKTGVVSQMLICDEVNFKLSETPEINTKMNDVDVRYLWDDGLTPPMKCVRKRNFREILINKDSEESKLHEEVRNLLRADEEAVSIRYEIVDESAPNIMKPVYDSDEERETKRKHEELALELLGEISSTESESTIEELMSYAQSNASDDDLKKSNVSESKDTFNFEDVMDQFEISKKDDQTESKEDADELVLQLLGEISSSEDET</sequence>
<evidence type="ECO:0000259" key="6">
    <source>
        <dbReference type="SMART" id="SM01370"/>
    </source>
</evidence>
<dbReference type="GO" id="GO:0003743">
    <property type="term" value="F:translation initiation factor activity"/>
    <property type="evidence" value="ECO:0007669"/>
    <property type="project" value="UniProtKB-KW"/>
</dbReference>
<keyword evidence="3" id="KW-0805">Transcription regulation</keyword>
<dbReference type="Pfam" id="PF04658">
    <property type="entry name" value="TAFII55_N"/>
    <property type="match status" value="1"/>
</dbReference>
<reference evidence="7 8" key="1">
    <citation type="submission" date="2016-04" db="EMBL/GenBank/DDBJ databases">
        <title>The genome of Intoshia linei affirms orthonectids as highly simplified spiralians.</title>
        <authorList>
            <person name="Mikhailov K.V."/>
            <person name="Slusarev G.S."/>
            <person name="Nikitin M.A."/>
            <person name="Logacheva M.D."/>
            <person name="Penin A."/>
            <person name="Aleoshin V."/>
            <person name="Panchin Y.V."/>
        </authorList>
    </citation>
    <scope>NUCLEOTIDE SEQUENCE [LARGE SCALE GENOMIC DNA]</scope>
    <source>
        <strain evidence="7">Intl2013</strain>
        <tissue evidence="7">Whole animal</tissue>
    </source>
</reference>
<dbReference type="GO" id="GO:0005669">
    <property type="term" value="C:transcription factor TFIID complex"/>
    <property type="evidence" value="ECO:0007669"/>
    <property type="project" value="InterPro"/>
</dbReference>
<dbReference type="InterPro" id="IPR006751">
    <property type="entry name" value="TAFII55_prot_cons_reg"/>
</dbReference>
<gene>
    <name evidence="7" type="ORF">A3Q56_03780</name>
</gene>
<dbReference type="PANTHER" id="PTHR12228:SF0">
    <property type="entry name" value="TATA-BOX BINDING PROTEIN ASSOCIATED FACTOR 7"/>
    <property type="match status" value="1"/>
</dbReference>
<evidence type="ECO:0000256" key="2">
    <source>
        <dbReference type="ARBA" id="ARBA00009368"/>
    </source>
</evidence>
<dbReference type="SMART" id="SM01370">
    <property type="entry name" value="TAFII55_N"/>
    <property type="match status" value="1"/>
</dbReference>
<dbReference type="InterPro" id="IPR037817">
    <property type="entry name" value="TAF7"/>
</dbReference>
<dbReference type="OrthoDB" id="153872at2759"/>
<keyword evidence="7" id="KW-0648">Protein biosynthesis</keyword>
<protein>
    <submittedName>
        <fullName evidence="7">Transcription initiation factor TFIID subunit 7</fullName>
    </submittedName>
</protein>
<name>A0A177B2M2_9BILA</name>
<dbReference type="Proteomes" id="UP000078046">
    <property type="component" value="Unassembled WGS sequence"/>
</dbReference>
<evidence type="ECO:0000256" key="5">
    <source>
        <dbReference type="ARBA" id="ARBA00023242"/>
    </source>
</evidence>
<evidence type="ECO:0000256" key="3">
    <source>
        <dbReference type="ARBA" id="ARBA00023015"/>
    </source>
</evidence>
<comment type="similarity">
    <text evidence="2">Belongs to the TAF7 family.</text>
</comment>
<keyword evidence="5" id="KW-0539">Nucleus</keyword>
<dbReference type="CDD" id="cd08047">
    <property type="entry name" value="TAF7"/>
    <property type="match status" value="1"/>
</dbReference>
<feature type="domain" description="TAFII55 protein conserved region" evidence="6">
    <location>
        <begin position="19"/>
        <end position="176"/>
    </location>
</feature>
<dbReference type="GO" id="GO:0051123">
    <property type="term" value="P:RNA polymerase II preinitiation complex assembly"/>
    <property type="evidence" value="ECO:0007669"/>
    <property type="project" value="TreeGrafter"/>
</dbReference>
<evidence type="ECO:0000313" key="8">
    <source>
        <dbReference type="Proteomes" id="UP000078046"/>
    </source>
</evidence>
<evidence type="ECO:0000313" key="7">
    <source>
        <dbReference type="EMBL" id="OAF68486.1"/>
    </source>
</evidence>
<keyword evidence="8" id="KW-1185">Reference proteome</keyword>
<dbReference type="PANTHER" id="PTHR12228">
    <property type="entry name" value="TRANSCRIPTION INITIATION FACTOR TFIID 55 KD SUBUNIT-RELATED"/>
    <property type="match status" value="1"/>
</dbReference>
<dbReference type="AlphaFoldDB" id="A0A177B2M2"/>
<organism evidence="7 8">
    <name type="scientific">Intoshia linei</name>
    <dbReference type="NCBI Taxonomy" id="1819745"/>
    <lineage>
        <taxon>Eukaryota</taxon>
        <taxon>Metazoa</taxon>
        <taxon>Spiralia</taxon>
        <taxon>Lophotrochozoa</taxon>
        <taxon>Mesozoa</taxon>
        <taxon>Orthonectida</taxon>
        <taxon>Rhopaluridae</taxon>
        <taxon>Intoshia</taxon>
    </lineage>
</organism>
<dbReference type="EMBL" id="LWCA01000439">
    <property type="protein sequence ID" value="OAF68486.1"/>
    <property type="molecule type" value="Genomic_DNA"/>
</dbReference>
<comment type="subcellular location">
    <subcellularLocation>
        <location evidence="1">Nucleus</location>
    </subcellularLocation>
</comment>
<dbReference type="GO" id="GO:0016251">
    <property type="term" value="F:RNA polymerase II general transcription initiation factor activity"/>
    <property type="evidence" value="ECO:0007669"/>
    <property type="project" value="TreeGrafter"/>
</dbReference>
<accession>A0A177B2M2</accession>
<evidence type="ECO:0000256" key="4">
    <source>
        <dbReference type="ARBA" id="ARBA00023163"/>
    </source>
</evidence>